<keyword evidence="2" id="KW-1185">Reference proteome</keyword>
<evidence type="ECO:0000313" key="2">
    <source>
        <dbReference type="Proteomes" id="UP000199634"/>
    </source>
</evidence>
<proteinExistence type="predicted"/>
<dbReference type="AlphaFoldDB" id="A0A1H6M056"/>
<sequence length="191" mass="22523">MLCLLNYNIKEIMKSIRCLSIVFILFFYSCSNNSKEEEVQYNLNSKLIFADIVLNLYVKDSLVCNYLYDDLNWEPFKRRLFTDNSSLLKKYSPHSDSNYIKDQMETVRLGNNQNQYFSNFEIISELENDSLVVMNNEVYGMTLPVFNEKGDVAFIGFSVTNGFLSGYGELMVFKKNKDKWKRVERVHLWIN</sequence>
<organism evidence="1 2">
    <name type="scientific">Paenimyroides marinum</name>
    <dbReference type="NCBI Taxonomy" id="1159016"/>
    <lineage>
        <taxon>Bacteria</taxon>
        <taxon>Pseudomonadati</taxon>
        <taxon>Bacteroidota</taxon>
        <taxon>Flavobacteriia</taxon>
        <taxon>Flavobacteriales</taxon>
        <taxon>Flavobacteriaceae</taxon>
        <taxon>Paenimyroides</taxon>
    </lineage>
</organism>
<dbReference type="Proteomes" id="UP000199634">
    <property type="component" value="Unassembled WGS sequence"/>
</dbReference>
<name>A0A1H6M056_9FLAO</name>
<accession>A0A1H6M056</accession>
<evidence type="ECO:0000313" key="1">
    <source>
        <dbReference type="EMBL" id="SEH92142.1"/>
    </source>
</evidence>
<protein>
    <submittedName>
        <fullName evidence="1">Uncharacterized protein</fullName>
    </submittedName>
</protein>
<dbReference type="EMBL" id="FNXE01000031">
    <property type="protein sequence ID" value="SEH92142.1"/>
    <property type="molecule type" value="Genomic_DNA"/>
</dbReference>
<reference evidence="1 2" key="1">
    <citation type="submission" date="2016-10" db="EMBL/GenBank/DDBJ databases">
        <authorList>
            <person name="de Groot N.N."/>
        </authorList>
    </citation>
    <scope>NUCLEOTIDE SEQUENCE [LARGE SCALE GENOMIC DNA]</scope>
    <source>
        <strain evidence="1 2">CGMCC 1.10825</strain>
    </source>
</reference>
<gene>
    <name evidence="1" type="ORF">SAMN02927937_02153</name>
</gene>